<evidence type="ECO:0000313" key="1">
    <source>
        <dbReference type="EMBL" id="MFC4698597.1"/>
    </source>
</evidence>
<accession>A0ABV9LQ71</accession>
<dbReference type="Proteomes" id="UP001595897">
    <property type="component" value="Unassembled WGS sequence"/>
</dbReference>
<gene>
    <name evidence="1" type="ORF">ACFO4O_00300</name>
</gene>
<comment type="caution">
    <text evidence="1">The sequence shown here is derived from an EMBL/GenBank/DDBJ whole genome shotgun (WGS) entry which is preliminary data.</text>
</comment>
<protein>
    <submittedName>
        <fullName evidence="1">Uncharacterized protein</fullName>
    </submittedName>
</protein>
<organism evidence="1 2">
    <name type="scientific">Glaciecola siphonariae</name>
    <dbReference type="NCBI Taxonomy" id="521012"/>
    <lineage>
        <taxon>Bacteria</taxon>
        <taxon>Pseudomonadati</taxon>
        <taxon>Pseudomonadota</taxon>
        <taxon>Gammaproteobacteria</taxon>
        <taxon>Alteromonadales</taxon>
        <taxon>Alteromonadaceae</taxon>
        <taxon>Glaciecola</taxon>
    </lineage>
</organism>
<dbReference type="RefSeq" id="WP_382405192.1">
    <property type="nucleotide sequence ID" value="NZ_JBHSGU010000001.1"/>
</dbReference>
<reference evidence="2" key="1">
    <citation type="journal article" date="2019" name="Int. J. Syst. Evol. Microbiol.">
        <title>The Global Catalogue of Microorganisms (GCM) 10K type strain sequencing project: providing services to taxonomists for standard genome sequencing and annotation.</title>
        <authorList>
            <consortium name="The Broad Institute Genomics Platform"/>
            <consortium name="The Broad Institute Genome Sequencing Center for Infectious Disease"/>
            <person name="Wu L."/>
            <person name="Ma J."/>
        </authorList>
    </citation>
    <scope>NUCLEOTIDE SEQUENCE [LARGE SCALE GENOMIC DNA]</scope>
    <source>
        <strain evidence="2">KACC 12507</strain>
    </source>
</reference>
<evidence type="ECO:0000313" key="2">
    <source>
        <dbReference type="Proteomes" id="UP001595897"/>
    </source>
</evidence>
<name>A0ABV9LQ71_9ALTE</name>
<keyword evidence="2" id="KW-1185">Reference proteome</keyword>
<sequence>MLDINAFNIGQCDISTLFSYRYVLDKKDDIVDLHQDIRDLRAFPERIADSYQAEWTSYVKRELHNISKRSQKEKAALITSLQMLESGQDEEFEALREIINTAIKVNISPDVTVMTTPLKRYVSQLLTL</sequence>
<proteinExistence type="predicted"/>
<dbReference type="EMBL" id="JBHSGU010000001">
    <property type="protein sequence ID" value="MFC4698597.1"/>
    <property type="molecule type" value="Genomic_DNA"/>
</dbReference>